<comment type="subunit">
    <text evidence="1">Component of the large ribosomal subunit. May bind IPO9 with low affinity.</text>
</comment>
<comment type="caution">
    <text evidence="2">The sequence shown here is derived from an EMBL/GenBank/DDBJ whole genome shotgun (WGS) entry which is preliminary data.</text>
</comment>
<evidence type="ECO:0000256" key="1">
    <source>
        <dbReference type="ARBA" id="ARBA00046388"/>
    </source>
</evidence>
<organism evidence="2 3">
    <name type="scientific">Balaenoptera physalus</name>
    <name type="common">Fin whale</name>
    <name type="synonym">Balaena physalus</name>
    <dbReference type="NCBI Taxonomy" id="9770"/>
    <lineage>
        <taxon>Eukaryota</taxon>
        <taxon>Metazoa</taxon>
        <taxon>Chordata</taxon>
        <taxon>Craniata</taxon>
        <taxon>Vertebrata</taxon>
        <taxon>Euteleostomi</taxon>
        <taxon>Mammalia</taxon>
        <taxon>Eutheria</taxon>
        <taxon>Laurasiatheria</taxon>
        <taxon>Artiodactyla</taxon>
        <taxon>Whippomorpha</taxon>
        <taxon>Cetacea</taxon>
        <taxon>Mysticeti</taxon>
        <taxon>Balaenopteridae</taxon>
        <taxon>Balaenoptera</taxon>
    </lineage>
</organism>
<dbReference type="GO" id="GO:0022625">
    <property type="term" value="C:cytosolic large ribosomal subunit"/>
    <property type="evidence" value="ECO:0007669"/>
    <property type="project" value="TreeGrafter"/>
</dbReference>
<proteinExistence type="predicted"/>
<evidence type="ECO:0000313" key="2">
    <source>
        <dbReference type="EMBL" id="KAB0405362.1"/>
    </source>
</evidence>
<keyword evidence="3" id="KW-1185">Reference proteome</keyword>
<gene>
    <name evidence="2" type="ORF">E2I00_014458</name>
</gene>
<dbReference type="InterPro" id="IPR008991">
    <property type="entry name" value="Translation_prot_SH3-like_sf"/>
</dbReference>
<dbReference type="AlphaFoldDB" id="A0A6A1QA16"/>
<dbReference type="GO" id="GO:0031090">
    <property type="term" value="C:organelle membrane"/>
    <property type="evidence" value="ECO:0007669"/>
    <property type="project" value="UniProtKB-ARBA"/>
</dbReference>
<dbReference type="EMBL" id="SGJD01000389">
    <property type="protein sequence ID" value="KAB0405362.1"/>
    <property type="molecule type" value="Genomic_DNA"/>
</dbReference>
<dbReference type="PANTHER" id="PTHR10715:SF0">
    <property type="entry name" value="LARGE RIBOSOMAL SUBUNIT PROTEIN EL6"/>
    <property type="match status" value="1"/>
</dbReference>
<sequence length="121" mass="13795">MENSTQATIREQNVRKLRASITPSTVLSNLTGYHRGTAVVFLKQLSSYMLLVTGPLILNRVPLLEHTRNLSSPPKLEERYCYQTRVKAQKEPIKGHKRTLVHVEYSKADMKAMVKCSPQDE</sequence>
<reference evidence="2 3" key="1">
    <citation type="journal article" date="2019" name="PLoS ONE">
        <title>Genomic analyses reveal an absence of contemporary introgressive admixture between fin whales and blue whales, despite known hybrids.</title>
        <authorList>
            <person name="Westbury M.V."/>
            <person name="Petersen B."/>
            <person name="Lorenzen E.D."/>
        </authorList>
    </citation>
    <scope>NUCLEOTIDE SEQUENCE [LARGE SCALE GENOMIC DNA]</scope>
    <source>
        <strain evidence="2">FinWhale-01</strain>
    </source>
</reference>
<evidence type="ECO:0000313" key="3">
    <source>
        <dbReference type="Proteomes" id="UP000437017"/>
    </source>
</evidence>
<dbReference type="PANTHER" id="PTHR10715">
    <property type="entry name" value="60S RIBOSOMAL PROTEIN L6"/>
    <property type="match status" value="1"/>
</dbReference>
<dbReference type="GO" id="GO:0003723">
    <property type="term" value="F:RNA binding"/>
    <property type="evidence" value="ECO:0007669"/>
    <property type="project" value="TreeGrafter"/>
</dbReference>
<name>A0A6A1QA16_BALPH</name>
<accession>A0A6A1QA16</accession>
<protein>
    <submittedName>
        <fullName evidence="2">Uncharacterized protein</fullName>
    </submittedName>
</protein>
<dbReference type="OrthoDB" id="2436667at2759"/>
<dbReference type="GO" id="GO:0003735">
    <property type="term" value="F:structural constituent of ribosome"/>
    <property type="evidence" value="ECO:0007669"/>
    <property type="project" value="InterPro"/>
</dbReference>
<dbReference type="GO" id="GO:0002181">
    <property type="term" value="P:cytoplasmic translation"/>
    <property type="evidence" value="ECO:0007669"/>
    <property type="project" value="TreeGrafter"/>
</dbReference>
<dbReference type="SUPFAM" id="SSF50104">
    <property type="entry name" value="Translation proteins SH3-like domain"/>
    <property type="match status" value="1"/>
</dbReference>
<dbReference type="Proteomes" id="UP000437017">
    <property type="component" value="Unassembled WGS sequence"/>
</dbReference>
<dbReference type="GO" id="GO:0000027">
    <property type="term" value="P:ribosomal large subunit assembly"/>
    <property type="evidence" value="ECO:0007669"/>
    <property type="project" value="TreeGrafter"/>
</dbReference>
<dbReference type="InterPro" id="IPR000915">
    <property type="entry name" value="60S_ribosomal_eL6"/>
</dbReference>